<gene>
    <name evidence="1" type="ORF">HLH17_02130</name>
</gene>
<dbReference type="EMBL" id="JABERL010000005">
    <property type="protein sequence ID" value="NNH76500.1"/>
    <property type="molecule type" value="Genomic_DNA"/>
</dbReference>
<organism evidence="1 2">
    <name type="scientific">Acinetobacter terrae</name>
    <dbReference type="NCBI Taxonomy" id="2731247"/>
    <lineage>
        <taxon>Bacteria</taxon>
        <taxon>Pseudomonadati</taxon>
        <taxon>Pseudomonadota</taxon>
        <taxon>Gammaproteobacteria</taxon>
        <taxon>Moraxellales</taxon>
        <taxon>Moraxellaceae</taxon>
        <taxon>Acinetobacter</taxon>
        <taxon>Acinetobacter Taxon 24</taxon>
    </lineage>
</organism>
<evidence type="ECO:0000313" key="2">
    <source>
        <dbReference type="Proteomes" id="UP000569202"/>
    </source>
</evidence>
<comment type="caution">
    <text evidence="1">The sequence shown here is derived from an EMBL/GenBank/DDBJ whole genome shotgun (WGS) entry which is preliminary data.</text>
</comment>
<protein>
    <submittedName>
        <fullName evidence="1">Uncharacterized protein</fullName>
    </submittedName>
</protein>
<reference evidence="1 2" key="1">
    <citation type="submission" date="2020-04" db="EMBL/GenBank/DDBJ databases">
        <title>Acinetobacter Taxon 24.</title>
        <authorList>
            <person name="Nemec A."/>
            <person name="Radolfova-Krizova L."/>
            <person name="Higgins P.G."/>
            <person name="Spanelova P."/>
        </authorList>
    </citation>
    <scope>NUCLEOTIDE SEQUENCE [LARGE SCALE GENOMIC DNA]</scope>
    <source>
        <strain evidence="1 2">ANC 5380</strain>
    </source>
</reference>
<dbReference type="Proteomes" id="UP000569202">
    <property type="component" value="Unassembled WGS sequence"/>
</dbReference>
<dbReference type="AlphaFoldDB" id="A0A7Y2RD10"/>
<accession>A0A7Y2RD10</accession>
<proteinExistence type="predicted"/>
<sequence>MLSRFSHYKEMLEKVNININIDDNLFDNLLFSGHYFGLYIDDELVVTVPFFPEQKINFKEYKETVRTSLSLYGKVAKVALYVDSRTGCYYALPQSKKYSYLLNTAFNIRNGVSTNLPYSEKQVPMSLIKEDTSNEKFIGVVKKHNSGTYSCLPFVIFNHKKIDQSIELELISLATYLGCGNFIEGTSKRSSNYKGRKFNPSYIPNELFFLKNTKSLPFSHEVTGRFKSKQKKIFFCNRLVNKTLFIGDQLDPDWFGREFGFWAFNEDQQIVRFHCLSNTDKGFHCPINEL</sequence>
<name>A0A7Y2RD10_9GAMM</name>
<evidence type="ECO:0000313" key="1">
    <source>
        <dbReference type="EMBL" id="NNH76500.1"/>
    </source>
</evidence>